<dbReference type="PIRSF" id="PIRSF000370">
    <property type="entry name" value="QueE"/>
    <property type="match status" value="1"/>
</dbReference>
<evidence type="ECO:0000256" key="1">
    <source>
        <dbReference type="ARBA" id="ARBA00022485"/>
    </source>
</evidence>
<evidence type="ECO:0000256" key="3">
    <source>
        <dbReference type="ARBA" id="ARBA00022723"/>
    </source>
</evidence>
<comment type="catalytic activity">
    <reaction evidence="8">
        <text>6-carboxy-5,6,7,8-tetrahydropterin + H(+) = 7-carboxy-7-carbaguanine + NH4(+)</text>
        <dbReference type="Rhea" id="RHEA:27974"/>
        <dbReference type="ChEBI" id="CHEBI:15378"/>
        <dbReference type="ChEBI" id="CHEBI:28938"/>
        <dbReference type="ChEBI" id="CHEBI:61032"/>
        <dbReference type="ChEBI" id="CHEBI:61036"/>
        <dbReference type="EC" id="4.3.99.3"/>
    </reaction>
</comment>
<dbReference type="PROSITE" id="PS51918">
    <property type="entry name" value="RADICAL_SAM"/>
    <property type="match status" value="1"/>
</dbReference>
<evidence type="ECO:0000313" key="11">
    <source>
        <dbReference type="Proteomes" id="UP001304300"/>
    </source>
</evidence>
<keyword evidence="1 8" id="KW-0004">4Fe-4S</keyword>
<protein>
    <recommendedName>
        <fullName evidence="8">7-carboxy-7-deazaguanine synthase</fullName>
        <shortName evidence="8">CDG synthase</shortName>
        <ecNumber evidence="8">4.3.99.3</ecNumber>
    </recommendedName>
    <alternativeName>
        <fullName evidence="8">Queuosine biosynthesis protein QueE</fullName>
    </alternativeName>
</protein>
<dbReference type="PANTHER" id="PTHR42836:SF1">
    <property type="entry name" value="7-CARBOXY-7-DEAZAGUANINE SYNTHASE"/>
    <property type="match status" value="1"/>
</dbReference>
<evidence type="ECO:0000256" key="6">
    <source>
        <dbReference type="ARBA" id="ARBA00023014"/>
    </source>
</evidence>
<evidence type="ECO:0000313" key="10">
    <source>
        <dbReference type="EMBL" id="WOO42562.1"/>
    </source>
</evidence>
<dbReference type="GO" id="GO:1904047">
    <property type="term" value="F:S-adenosyl-L-methionine binding"/>
    <property type="evidence" value="ECO:0007669"/>
    <property type="project" value="UniProtKB-UniRule"/>
</dbReference>
<feature type="binding site" evidence="8">
    <location>
        <begin position="119"/>
        <end position="121"/>
    </location>
    <ligand>
        <name>S-adenosyl-L-methionine</name>
        <dbReference type="ChEBI" id="CHEBI:59789"/>
    </ligand>
</feature>
<evidence type="ECO:0000256" key="4">
    <source>
        <dbReference type="ARBA" id="ARBA00022842"/>
    </source>
</evidence>
<comment type="function">
    <text evidence="8">Catalyzes the complex heterocyclic radical-mediated conversion of 6-carboxy-5,6,7,8-tetrahydropterin (CPH4) to 7-carboxy-7-deazaguanine (CDG), a step common to the biosynthetic pathways of all 7-deazapurine-containing compounds.</text>
</comment>
<dbReference type="InterPro" id="IPR007197">
    <property type="entry name" value="rSAM"/>
</dbReference>
<dbReference type="InterPro" id="IPR024924">
    <property type="entry name" value="7-CO-7-deazaguanine_synth-like"/>
</dbReference>
<keyword evidence="2 8" id="KW-0949">S-adenosyl-L-methionine</keyword>
<dbReference type="AlphaFoldDB" id="A0AAQ3LDJ3"/>
<dbReference type="Proteomes" id="UP001304300">
    <property type="component" value="Chromosome"/>
</dbReference>
<sequence>MKLPVYETFYSWQGEGCHQGRPAFFIRLFGCPVHCPWCDSAGTWHPNHIPSKIDRVEVEALAERAAAANPEFVVITGGEPAIHDLGPLTQALAQKNLTAHLETSGGFEIRGTFAWITVSPKREKPPLKENVSQADELKVIVDTEDAISYWSDELKLAHANKPIWLNPEWSQRNNPKILQAITEAVKERKAQFRAGWQVHKNYRADEMDPSAMPEASLAK</sequence>
<reference evidence="10 11" key="1">
    <citation type="submission" date="2023-10" db="EMBL/GenBank/DDBJ databases">
        <title>Rubellicoccus peritrichatus gen. nov., sp. nov., isolated from an algae of coral reef tank.</title>
        <authorList>
            <person name="Luo J."/>
        </authorList>
    </citation>
    <scope>NUCLEOTIDE SEQUENCE [LARGE SCALE GENOMIC DNA]</scope>
    <source>
        <strain evidence="10 11">CR14</strain>
    </source>
</reference>
<comment type="pathway">
    <text evidence="8">Purine metabolism; 7-cyano-7-deazaguanine biosynthesis.</text>
</comment>
<comment type="cofactor">
    <cofactor evidence="8">
        <name>Mg(2+)</name>
        <dbReference type="ChEBI" id="CHEBI:18420"/>
    </cofactor>
</comment>
<feature type="binding site" evidence="8">
    <location>
        <position position="35"/>
    </location>
    <ligand>
        <name>[4Fe-4S] cluster</name>
        <dbReference type="ChEBI" id="CHEBI:49883"/>
        <note>4Fe-4S-S-AdoMet</note>
    </ligand>
</feature>
<dbReference type="EMBL" id="CP136920">
    <property type="protein sequence ID" value="WOO42562.1"/>
    <property type="molecule type" value="Genomic_DNA"/>
</dbReference>
<dbReference type="GO" id="GO:0008616">
    <property type="term" value="P:tRNA queuosine(34) biosynthetic process"/>
    <property type="evidence" value="ECO:0007669"/>
    <property type="project" value="UniProtKB-UniRule"/>
</dbReference>
<name>A0AAQ3LDJ3_9BACT</name>
<feature type="domain" description="Radical SAM core" evidence="9">
    <location>
        <begin position="18"/>
        <end position="219"/>
    </location>
</feature>
<keyword evidence="7 8" id="KW-0456">Lyase</keyword>
<feature type="binding site" evidence="8">
    <location>
        <position position="38"/>
    </location>
    <ligand>
        <name>[4Fe-4S] cluster</name>
        <dbReference type="ChEBI" id="CHEBI:49883"/>
        <note>4Fe-4S-S-AdoMet</note>
    </ligand>
</feature>
<dbReference type="InterPro" id="IPR013785">
    <property type="entry name" value="Aldolase_TIM"/>
</dbReference>
<dbReference type="RefSeq" id="WP_317835085.1">
    <property type="nucleotide sequence ID" value="NZ_CP136920.1"/>
</dbReference>
<comment type="cofactor">
    <cofactor evidence="8">
        <name>[4Fe-4S] cluster</name>
        <dbReference type="ChEBI" id="CHEBI:49883"/>
    </cofactor>
    <text evidence="8">Binds 1 [4Fe-4S] cluster. The cluster is coordinated with 3 cysteines and an exchangeable S-adenosyl-L-methionine.</text>
</comment>
<feature type="binding site" evidence="8">
    <location>
        <position position="40"/>
    </location>
    <ligand>
        <name>Mg(2+)</name>
        <dbReference type="ChEBI" id="CHEBI:18420"/>
    </ligand>
</feature>
<keyword evidence="8" id="KW-0671">Queuosine biosynthesis</keyword>
<evidence type="ECO:0000256" key="7">
    <source>
        <dbReference type="ARBA" id="ARBA00023239"/>
    </source>
</evidence>
<dbReference type="Gene3D" id="3.20.20.70">
    <property type="entry name" value="Aldolase class I"/>
    <property type="match status" value="1"/>
</dbReference>
<dbReference type="KEGG" id="puo:RZN69_05625"/>
<comment type="similarity">
    <text evidence="8">Belongs to the radical SAM superfamily. 7-carboxy-7-deazaguanine synthase family.</text>
</comment>
<dbReference type="GO" id="GO:0051539">
    <property type="term" value="F:4 iron, 4 sulfur cluster binding"/>
    <property type="evidence" value="ECO:0007669"/>
    <property type="project" value="UniProtKB-UniRule"/>
</dbReference>
<dbReference type="SUPFAM" id="SSF102114">
    <property type="entry name" value="Radical SAM enzymes"/>
    <property type="match status" value="1"/>
</dbReference>
<dbReference type="GO" id="GO:0000287">
    <property type="term" value="F:magnesium ion binding"/>
    <property type="evidence" value="ECO:0007669"/>
    <property type="project" value="UniProtKB-UniRule"/>
</dbReference>
<dbReference type="EC" id="4.3.99.3" evidence="8"/>
<evidence type="ECO:0000259" key="9">
    <source>
        <dbReference type="PROSITE" id="PS51918"/>
    </source>
</evidence>
<feature type="binding site" evidence="8">
    <location>
        <position position="31"/>
    </location>
    <ligand>
        <name>[4Fe-4S] cluster</name>
        <dbReference type="ChEBI" id="CHEBI:49883"/>
        <note>4Fe-4S-S-AdoMet</note>
    </ligand>
</feature>
<comment type="caution">
    <text evidence="8">Lacks conserved residue(s) required for the propagation of feature annotation.</text>
</comment>
<dbReference type="SFLD" id="SFLDS00029">
    <property type="entry name" value="Radical_SAM"/>
    <property type="match status" value="1"/>
</dbReference>
<organism evidence="10 11">
    <name type="scientific">Rubellicoccus peritrichatus</name>
    <dbReference type="NCBI Taxonomy" id="3080537"/>
    <lineage>
        <taxon>Bacteria</taxon>
        <taxon>Pseudomonadati</taxon>
        <taxon>Verrucomicrobiota</taxon>
        <taxon>Opitutia</taxon>
        <taxon>Puniceicoccales</taxon>
        <taxon>Cerasicoccaceae</taxon>
        <taxon>Rubellicoccus</taxon>
    </lineage>
</organism>
<feature type="binding site" evidence="8">
    <location>
        <position position="27"/>
    </location>
    <ligand>
        <name>substrate</name>
    </ligand>
</feature>
<evidence type="ECO:0000256" key="8">
    <source>
        <dbReference type="HAMAP-Rule" id="MF_00917"/>
    </source>
</evidence>
<dbReference type="PANTHER" id="PTHR42836">
    <property type="entry name" value="7-CARBOXY-7-DEAZAGUANINE SYNTHASE"/>
    <property type="match status" value="1"/>
</dbReference>
<proteinExistence type="inferred from homology"/>
<dbReference type="InterPro" id="IPR058240">
    <property type="entry name" value="rSAM_sf"/>
</dbReference>
<keyword evidence="4 8" id="KW-0460">Magnesium</keyword>
<gene>
    <name evidence="8" type="primary">queE</name>
    <name evidence="10" type="ORF">RZN69_05625</name>
</gene>
<comment type="subunit">
    <text evidence="8">Homodimer.</text>
</comment>
<dbReference type="HAMAP" id="MF_00917">
    <property type="entry name" value="QueE"/>
    <property type="match status" value="1"/>
</dbReference>
<keyword evidence="6 8" id="KW-0411">Iron-sulfur</keyword>
<evidence type="ECO:0000256" key="2">
    <source>
        <dbReference type="ARBA" id="ARBA00022691"/>
    </source>
</evidence>
<keyword evidence="5 8" id="KW-0408">Iron</keyword>
<keyword evidence="3 8" id="KW-0479">Metal-binding</keyword>
<feature type="binding site" evidence="8">
    <location>
        <position position="76"/>
    </location>
    <ligand>
        <name>substrate</name>
    </ligand>
</feature>
<evidence type="ECO:0000256" key="5">
    <source>
        <dbReference type="ARBA" id="ARBA00023004"/>
    </source>
</evidence>
<feature type="binding site" evidence="8">
    <location>
        <begin position="37"/>
        <end position="39"/>
    </location>
    <ligand>
        <name>S-adenosyl-L-methionine</name>
        <dbReference type="ChEBI" id="CHEBI:59789"/>
    </ligand>
</feature>
<feature type="binding site" evidence="8">
    <location>
        <position position="78"/>
    </location>
    <ligand>
        <name>S-adenosyl-L-methionine</name>
        <dbReference type="ChEBI" id="CHEBI:59789"/>
    </ligand>
</feature>
<keyword evidence="11" id="KW-1185">Reference proteome</keyword>
<comment type="cofactor">
    <cofactor evidence="8">
        <name>S-adenosyl-L-methionine</name>
        <dbReference type="ChEBI" id="CHEBI:59789"/>
    </cofactor>
    <text evidence="8">Binds 1 S-adenosyl-L-methionine per subunit.</text>
</comment>
<dbReference type="GO" id="GO:0016840">
    <property type="term" value="F:carbon-nitrogen lyase activity"/>
    <property type="evidence" value="ECO:0007669"/>
    <property type="project" value="UniProtKB-UniRule"/>
</dbReference>
<feature type="binding site" evidence="8">
    <location>
        <begin position="12"/>
        <end position="14"/>
    </location>
    <ligand>
        <name>substrate</name>
    </ligand>
</feature>
<accession>A0AAQ3LDJ3</accession>